<evidence type="ECO:0000313" key="4">
    <source>
        <dbReference type="Proteomes" id="UP001161580"/>
    </source>
</evidence>
<keyword evidence="2" id="KW-0472">Membrane</keyword>
<sequence>MADTRTSASSARAEAATDDLAAQIATLREDLARLTETVKAVAQEAKVAVSDEAAHATDKVRDKVREDPIFALAVTAGVAYLIGLMSRR</sequence>
<evidence type="ECO:0000313" key="3">
    <source>
        <dbReference type="EMBL" id="MDI7924444.1"/>
    </source>
</evidence>
<dbReference type="EMBL" id="JALDYZ010000015">
    <property type="protein sequence ID" value="MDI7924444.1"/>
    <property type="molecule type" value="Genomic_DNA"/>
</dbReference>
<dbReference type="RefSeq" id="WP_311788406.1">
    <property type="nucleotide sequence ID" value="NZ_JALDYY010000015.1"/>
</dbReference>
<dbReference type="Proteomes" id="UP001161580">
    <property type="component" value="Unassembled WGS sequence"/>
</dbReference>
<keyword evidence="2" id="KW-0812">Transmembrane</keyword>
<comment type="caution">
    <text evidence="3">The sequence shown here is derived from an EMBL/GenBank/DDBJ whole genome shotgun (WGS) entry which is preliminary data.</text>
</comment>
<evidence type="ECO:0000256" key="2">
    <source>
        <dbReference type="SAM" id="Phobius"/>
    </source>
</evidence>
<dbReference type="AlphaFoldDB" id="A0AAE3U2T1"/>
<protein>
    <submittedName>
        <fullName evidence="3">Uncharacterized protein</fullName>
    </submittedName>
</protein>
<reference evidence="3" key="1">
    <citation type="submission" date="2022-03" db="EMBL/GenBank/DDBJ databases">
        <title>Fererhizobium litorale gen. nov., sp. nov., isolated from sandy sediments of the Sea of Japan seashore.</title>
        <authorList>
            <person name="Romanenko L."/>
            <person name="Kurilenko V."/>
            <person name="Otstavnykh N."/>
            <person name="Svetashev V."/>
            <person name="Tekutyeva L."/>
            <person name="Isaeva M."/>
            <person name="Mikhailov V."/>
        </authorList>
    </citation>
    <scope>NUCLEOTIDE SEQUENCE</scope>
    <source>
        <strain evidence="3">KMM 9576</strain>
    </source>
</reference>
<gene>
    <name evidence="3" type="ORF">MRS75_20480</name>
</gene>
<name>A0AAE3U2T1_9HYPH</name>
<proteinExistence type="predicted"/>
<feature type="coiled-coil region" evidence="1">
    <location>
        <begin position="17"/>
        <end position="44"/>
    </location>
</feature>
<organism evidence="3 4">
    <name type="scientific">Ferirhizobium litorale</name>
    <dbReference type="NCBI Taxonomy" id="2927786"/>
    <lineage>
        <taxon>Bacteria</taxon>
        <taxon>Pseudomonadati</taxon>
        <taxon>Pseudomonadota</taxon>
        <taxon>Alphaproteobacteria</taxon>
        <taxon>Hyphomicrobiales</taxon>
        <taxon>Rhizobiaceae</taxon>
        <taxon>Ferirhizobium</taxon>
    </lineage>
</organism>
<feature type="transmembrane region" description="Helical" evidence="2">
    <location>
        <begin position="69"/>
        <end position="86"/>
    </location>
</feature>
<keyword evidence="1" id="KW-0175">Coiled coil</keyword>
<evidence type="ECO:0000256" key="1">
    <source>
        <dbReference type="SAM" id="Coils"/>
    </source>
</evidence>
<keyword evidence="2" id="KW-1133">Transmembrane helix</keyword>
<accession>A0AAE3U2T1</accession>
<keyword evidence="4" id="KW-1185">Reference proteome</keyword>